<name>W1PPD9_AMBTC</name>
<gene>
    <name evidence="2" type="ORF">AMTR_s00163p00047920</name>
</gene>
<evidence type="ECO:0000313" key="2">
    <source>
        <dbReference type="EMBL" id="ERN09055.1"/>
    </source>
</evidence>
<dbReference type="Proteomes" id="UP000017836">
    <property type="component" value="Unassembled WGS sequence"/>
</dbReference>
<evidence type="ECO:0000256" key="1">
    <source>
        <dbReference type="SAM" id="MobiDB-lite"/>
    </source>
</evidence>
<keyword evidence="3" id="KW-1185">Reference proteome</keyword>
<protein>
    <submittedName>
        <fullName evidence="2">Uncharacterized protein</fullName>
    </submittedName>
</protein>
<dbReference type="AlphaFoldDB" id="W1PPD9"/>
<dbReference type="Gramene" id="ERN09055">
    <property type="protein sequence ID" value="ERN09055"/>
    <property type="gene ID" value="AMTR_s00163p00047920"/>
</dbReference>
<evidence type="ECO:0000313" key="3">
    <source>
        <dbReference type="Proteomes" id="UP000017836"/>
    </source>
</evidence>
<reference evidence="3" key="1">
    <citation type="journal article" date="2013" name="Science">
        <title>The Amborella genome and the evolution of flowering plants.</title>
        <authorList>
            <consortium name="Amborella Genome Project"/>
        </authorList>
    </citation>
    <scope>NUCLEOTIDE SEQUENCE [LARGE SCALE GENOMIC DNA]</scope>
</reference>
<dbReference type="EMBL" id="KI393052">
    <property type="protein sequence ID" value="ERN09055.1"/>
    <property type="molecule type" value="Genomic_DNA"/>
</dbReference>
<dbReference type="HOGENOM" id="CLU_795344_0_0_1"/>
<accession>W1PPD9</accession>
<feature type="region of interest" description="Disordered" evidence="1">
    <location>
        <begin position="1"/>
        <end position="21"/>
    </location>
</feature>
<organism evidence="2 3">
    <name type="scientific">Amborella trichopoda</name>
    <dbReference type="NCBI Taxonomy" id="13333"/>
    <lineage>
        <taxon>Eukaryota</taxon>
        <taxon>Viridiplantae</taxon>
        <taxon>Streptophyta</taxon>
        <taxon>Embryophyta</taxon>
        <taxon>Tracheophyta</taxon>
        <taxon>Spermatophyta</taxon>
        <taxon>Magnoliopsida</taxon>
        <taxon>Amborellales</taxon>
        <taxon>Amborellaceae</taxon>
        <taxon>Amborella</taxon>
    </lineage>
</organism>
<proteinExistence type="predicted"/>
<sequence>MASKRRRRWKSESQRKEQVPAAHGFASMEYDAIEGGGGARVACCAVGPPQTDVPEGALSHLPFPQATLLPRTAVPSLGKDSLTIQKHLSTVAYYLLVAAANMHHLFHRKATMKAHLSPSPLFDPLQVDLLVVVVLDEMDEPVAEEHLHPDHVVVGGAVEDPGLVLVKVASPPPLAAISNDDNPLLLHQTSAPLGTADLTTITSVDPVAGMDSLKHGMDGLESGLEDAKENLVASLVSYCGMNYDLPIAVVYKDIIAKKKLGNWVSGTLTLCPWLLRIRPRRVVTQRRMVKVRPFRTRSSARLQARGVLRATSPAPRIVITEDQVFYDSFSQSSDEEDITVEWKMLFLVC</sequence>